<dbReference type="PIRSF" id="PIRSF036421">
    <property type="entry name" value="Tricorn_protease"/>
    <property type="match status" value="1"/>
</dbReference>
<protein>
    <recommendedName>
        <fullName evidence="7">Tricorn protease homolog</fullName>
        <ecNumber evidence="7">3.4.21.-</ecNumber>
    </recommendedName>
</protein>
<dbReference type="GO" id="GO:0008236">
    <property type="term" value="F:serine-type peptidase activity"/>
    <property type="evidence" value="ECO:0007669"/>
    <property type="project" value="UniProtKB-UniRule"/>
</dbReference>
<dbReference type="InterPro" id="IPR036034">
    <property type="entry name" value="PDZ_sf"/>
</dbReference>
<gene>
    <name evidence="11" type="ORF">SAMN05216290_2530</name>
</gene>
<dbReference type="Gene3D" id="3.30.750.44">
    <property type="match status" value="1"/>
</dbReference>
<evidence type="ECO:0000256" key="5">
    <source>
        <dbReference type="ARBA" id="ARBA00022801"/>
    </source>
</evidence>
<evidence type="ECO:0000256" key="4">
    <source>
        <dbReference type="ARBA" id="ARBA00022670"/>
    </source>
</evidence>
<dbReference type="Pfam" id="PF26549">
    <property type="entry name" value="Tricorn_N"/>
    <property type="match status" value="1"/>
</dbReference>
<feature type="active site" description="Charge relay system" evidence="8">
    <location>
        <position position="1036"/>
    </location>
</feature>
<feature type="compositionally biased region" description="Basic and acidic residues" evidence="9">
    <location>
        <begin position="551"/>
        <end position="581"/>
    </location>
</feature>
<feature type="active site" description="Nucleophile" evidence="8">
    <location>
        <position position="977"/>
    </location>
</feature>
<dbReference type="PANTHER" id="PTHR43253:SF1">
    <property type="entry name" value="TRICORN PROTEASE HOMOLOG 2-RELATED"/>
    <property type="match status" value="1"/>
</dbReference>
<feature type="region of interest" description="Disordered" evidence="9">
    <location>
        <begin position="540"/>
        <end position="581"/>
    </location>
</feature>
<organism evidence="11 12">
    <name type="scientific">Roseivirga pacifica</name>
    <dbReference type="NCBI Taxonomy" id="1267423"/>
    <lineage>
        <taxon>Bacteria</taxon>
        <taxon>Pseudomonadati</taxon>
        <taxon>Bacteroidota</taxon>
        <taxon>Cytophagia</taxon>
        <taxon>Cytophagales</taxon>
        <taxon>Roseivirgaceae</taxon>
        <taxon>Roseivirga</taxon>
    </lineage>
</organism>
<dbReference type="Proteomes" id="UP000199437">
    <property type="component" value="Unassembled WGS sequence"/>
</dbReference>
<proteinExistence type="inferred from homology"/>
<dbReference type="Gene3D" id="2.120.10.60">
    <property type="entry name" value="Tricorn protease N-terminal domain"/>
    <property type="match status" value="1"/>
</dbReference>
<dbReference type="CDD" id="cd07562">
    <property type="entry name" value="Peptidase_S41_TRI"/>
    <property type="match status" value="1"/>
</dbReference>
<dbReference type="Pfam" id="PF14685">
    <property type="entry name" value="PDZ_Tricorn"/>
    <property type="match status" value="1"/>
</dbReference>
<dbReference type="PANTHER" id="PTHR43253">
    <property type="entry name" value="TRICORN PROTEASE HOMOLOG 2-RELATED"/>
    <property type="match status" value="1"/>
</dbReference>
<dbReference type="InterPro" id="IPR029414">
    <property type="entry name" value="Tricorn_PDZ"/>
</dbReference>
<dbReference type="InterPro" id="IPR005151">
    <property type="entry name" value="Tail-specific_protease"/>
</dbReference>
<evidence type="ECO:0000256" key="7">
    <source>
        <dbReference type="PIRNR" id="PIRNR036421"/>
    </source>
</evidence>
<evidence type="ECO:0000313" key="11">
    <source>
        <dbReference type="EMBL" id="SEW29135.1"/>
    </source>
</evidence>
<evidence type="ECO:0000256" key="3">
    <source>
        <dbReference type="ARBA" id="ARBA00022490"/>
    </source>
</evidence>
<evidence type="ECO:0000256" key="9">
    <source>
        <dbReference type="SAM" id="MobiDB-lite"/>
    </source>
</evidence>
<feature type="active site" description="Charge relay system" evidence="8">
    <location>
        <position position="754"/>
    </location>
</feature>
<dbReference type="Gene3D" id="2.30.42.10">
    <property type="match status" value="1"/>
</dbReference>
<dbReference type="InterPro" id="IPR028204">
    <property type="entry name" value="Tricorn_C1"/>
</dbReference>
<dbReference type="Gene3D" id="3.90.226.10">
    <property type="entry name" value="2-enoyl-CoA Hydratase, Chain A, domain 1"/>
    <property type="match status" value="1"/>
</dbReference>
<keyword evidence="12" id="KW-1185">Reference proteome</keyword>
<dbReference type="SUPFAM" id="SSF50156">
    <property type="entry name" value="PDZ domain-like"/>
    <property type="match status" value="1"/>
</dbReference>
<feature type="domain" description="Tail specific protease" evidence="10">
    <location>
        <begin position="855"/>
        <end position="1047"/>
    </location>
</feature>
<comment type="function">
    <text evidence="7">Degrades oligopeptides.</text>
</comment>
<dbReference type="SMART" id="SM00245">
    <property type="entry name" value="TSPc"/>
    <property type="match status" value="1"/>
</dbReference>
<keyword evidence="4 7" id="KW-0645">Protease</keyword>
<keyword evidence="3 7" id="KW-0963">Cytoplasm</keyword>
<dbReference type="EC" id="3.4.21.-" evidence="7"/>
<keyword evidence="6 7" id="KW-0720">Serine protease</keyword>
<dbReference type="STRING" id="1267423.SAMN05216290_2530"/>
<accession>A0A1I0QQJ2</accession>
<evidence type="ECO:0000313" key="12">
    <source>
        <dbReference type="Proteomes" id="UP000199437"/>
    </source>
</evidence>
<dbReference type="SUPFAM" id="SSF52096">
    <property type="entry name" value="ClpP/crotonase"/>
    <property type="match status" value="1"/>
</dbReference>
<dbReference type="GeneID" id="99987224"/>
<evidence type="ECO:0000259" key="10">
    <source>
        <dbReference type="SMART" id="SM00245"/>
    </source>
</evidence>
<evidence type="ECO:0000256" key="2">
    <source>
        <dbReference type="ARBA" id="ARBA00008524"/>
    </source>
</evidence>
<evidence type="ECO:0000256" key="8">
    <source>
        <dbReference type="PIRSR" id="PIRSR036421-1"/>
    </source>
</evidence>
<dbReference type="Pfam" id="PF03572">
    <property type="entry name" value="Peptidase_S41"/>
    <property type="match status" value="1"/>
</dbReference>
<sequence>MQLNSRTWLWCMALLFAGITVQGQETRLLRQPSMSSQNIVFTYGADVWIADLDGSNVKRITSTPAIESNPHLSPDGQWIAFSSNRSGNTAVYVVSKEGGMPTRLTWEPSAATVRGWSPDGKTVLYGSARGTAPTGYDRLWTVPANGGPSTLLSAQWGYDGSFSPNARMIALDKMDRWDVEWRAYRGGQNTPLIILNLRNQSEELIPNENRTTDIQPTWLGDKVYFLSDRDWTMNVWAYDTRSKALEQITSFEKTDVKWLGKGNGQLILEQDGYIHILNPQTKALTKVSIEIKGDFPWAETQWEDVSNRASSISLSATGKRALMEARGEIFTVPVEHGDARNITQSSGTADRRPIWSPNGDEIAWFSDEGGDKYRLFITKQDGLSDKRSYDIGESKLGWEPTWSPDGKMIAFVDDDVRIRVLNLETGAIQTADIGGTNLERGNNGIVWSPDSKMLAYSKTAPNNFRRIMIWDSETNTVNQLTNDMADAFAPAWDADKKHFYFLASTDVALGTGWANTSAMTADPSYAAYVVVLQEGVDSPFIPRSDEEEAKEEPKETEEKEEKPDKKEEKQGDKVDDKDKGISIDYEGIDRRTIALPLPTGNYVTTAAGPAGSVFIAQRPAGSFSITLKKFSLKDREAKDYLENVRQFSISPDGKQLLAQVGPRWQVSSTGAPSGKGGKTVRVDLKMKLNRLEEWQQIFKEAWRYERDYFYDPNMHGRDWSVVYERYAPLVPHVRHRADLNYVLDMVNGELSVGHSFVGGGDYPSVDRSQMGLLGADLKLDKNRWQIGRIFTTESWNPNLTSPLDRPGLKVKEGHYLVGINGKEITGVQDPYQFLDGTAGVQTVLHINDKPEFEGSWKEVVEPIRSEYALRQRAWVEDNRRKVEELSDGRLAYIWVPNTSGGGYVSFNRYFFSQQDKEGAVIDERFNGGGLLDDYMVDLMTRSVRAGLTNEVPNGKPFTLPAGILGPKALLINELAGSGGDFFPWVFRQQQAGPLIGARTWGGLVKSSTHYRMVDGGSLTAPDNAVFDPINNKFVAENEGVPADIAVRQDAKALSESRDPQLERAVQEVLKMLEANPPKKVVVPPYNTPAKKN</sequence>
<dbReference type="SUPFAM" id="SSF82171">
    <property type="entry name" value="DPP6 N-terminal domain-like"/>
    <property type="match status" value="1"/>
</dbReference>
<dbReference type="GO" id="GO:0006508">
    <property type="term" value="P:proteolysis"/>
    <property type="evidence" value="ECO:0007669"/>
    <property type="project" value="UniProtKB-UniRule"/>
</dbReference>
<evidence type="ECO:0000256" key="1">
    <source>
        <dbReference type="ARBA" id="ARBA00004496"/>
    </source>
</evidence>
<reference evidence="12" key="1">
    <citation type="submission" date="2016-10" db="EMBL/GenBank/DDBJ databases">
        <authorList>
            <person name="Varghese N."/>
            <person name="Submissions S."/>
        </authorList>
    </citation>
    <scope>NUCLEOTIDE SEQUENCE [LARGE SCALE GENOMIC DNA]</scope>
    <source>
        <strain evidence="12">CGMCC 1.12402</strain>
    </source>
</reference>
<keyword evidence="5 7" id="KW-0378">Hydrolase</keyword>
<comment type="similarity">
    <text evidence="2 7">Belongs to the peptidase S41B family.</text>
</comment>
<dbReference type="Pfam" id="PF14684">
    <property type="entry name" value="Tricorn_C1"/>
    <property type="match status" value="1"/>
</dbReference>
<dbReference type="InterPro" id="IPR029045">
    <property type="entry name" value="ClpP/crotonase-like_dom_sf"/>
</dbReference>
<dbReference type="AlphaFoldDB" id="A0A1I0QQJ2"/>
<dbReference type="EMBL" id="FOIR01000002">
    <property type="protein sequence ID" value="SEW29135.1"/>
    <property type="molecule type" value="Genomic_DNA"/>
</dbReference>
<dbReference type="Pfam" id="PF26550">
    <property type="entry name" value="Tricorn_2nd"/>
    <property type="match status" value="1"/>
</dbReference>
<dbReference type="GO" id="GO:0005737">
    <property type="term" value="C:cytoplasm"/>
    <property type="evidence" value="ECO:0007669"/>
    <property type="project" value="UniProtKB-SubCell"/>
</dbReference>
<comment type="subcellular location">
    <subcellularLocation>
        <location evidence="1 7">Cytoplasm</location>
    </subcellularLocation>
</comment>
<name>A0A1I0QQJ2_9BACT</name>
<dbReference type="InterPro" id="IPR012393">
    <property type="entry name" value="Tricorn_protease"/>
</dbReference>
<dbReference type="Gene3D" id="2.130.10.10">
    <property type="entry name" value="YVTN repeat-like/Quinoprotein amine dehydrogenase"/>
    <property type="match status" value="1"/>
</dbReference>
<dbReference type="InterPro" id="IPR015943">
    <property type="entry name" value="WD40/YVTN_repeat-like_dom_sf"/>
</dbReference>
<dbReference type="RefSeq" id="WP_170836516.1">
    <property type="nucleotide sequence ID" value="NZ_FOIR01000002.1"/>
</dbReference>
<evidence type="ECO:0000256" key="6">
    <source>
        <dbReference type="ARBA" id="ARBA00022825"/>
    </source>
</evidence>